<feature type="non-terminal residue" evidence="20">
    <location>
        <position position="1"/>
    </location>
</feature>
<evidence type="ECO:0000256" key="15">
    <source>
        <dbReference type="ARBA" id="ARBA00023136"/>
    </source>
</evidence>
<dbReference type="EC" id="7.1.1.2" evidence="4 17"/>
<evidence type="ECO:0000256" key="9">
    <source>
        <dbReference type="ARBA" id="ARBA00022967"/>
    </source>
</evidence>
<feature type="transmembrane region" description="Helical" evidence="17">
    <location>
        <begin position="12"/>
        <end position="33"/>
    </location>
</feature>
<geneLocation type="mitochondrion" evidence="20"/>
<evidence type="ECO:0000256" key="16">
    <source>
        <dbReference type="ARBA" id="ARBA00049551"/>
    </source>
</evidence>
<dbReference type="GO" id="GO:0048039">
    <property type="term" value="F:ubiquinone binding"/>
    <property type="evidence" value="ECO:0007669"/>
    <property type="project" value="TreeGrafter"/>
</dbReference>
<dbReference type="GO" id="GO:0042773">
    <property type="term" value="P:ATP synthesis coupled electron transport"/>
    <property type="evidence" value="ECO:0007669"/>
    <property type="project" value="InterPro"/>
</dbReference>
<dbReference type="InterPro" id="IPR003918">
    <property type="entry name" value="NADH_UbQ_OxRdtase"/>
</dbReference>
<feature type="transmembrane region" description="Helical" evidence="17">
    <location>
        <begin position="140"/>
        <end position="159"/>
    </location>
</feature>
<keyword evidence="15 17" id="KW-0472">Membrane</keyword>
<keyword evidence="12 17" id="KW-0520">NAD</keyword>
<dbReference type="Pfam" id="PF00361">
    <property type="entry name" value="Proton_antipo_M"/>
    <property type="match status" value="1"/>
</dbReference>
<reference evidence="20" key="1">
    <citation type="journal article" date="2013" name="PLoS ONE">
        <title>Contrasting Phylogeography of Sandy vs. Rocky Supralittoral Isopods in the Megadiverse and Geologically Dynamic Gulf of California and Adjacent Areas.</title>
        <authorList>
            <person name="Hurtado L.A."/>
            <person name="Lee E.J."/>
            <person name="Mateos M."/>
        </authorList>
    </citation>
    <scope>NUCLEOTIDE SEQUENCE</scope>
    <source>
        <strain evidence="20">Las_Gringas_265_5</strain>
    </source>
</reference>
<name>A0A076GGL9_9CRUS</name>
<keyword evidence="13 17" id="KW-0830">Ubiquinone</keyword>
<keyword evidence="7 17" id="KW-0679">Respiratory chain</keyword>
<feature type="non-terminal residue" evidence="20">
    <location>
        <position position="178"/>
    </location>
</feature>
<evidence type="ECO:0000259" key="19">
    <source>
        <dbReference type="Pfam" id="PF01059"/>
    </source>
</evidence>
<feature type="transmembrane region" description="Helical" evidence="17">
    <location>
        <begin position="53"/>
        <end position="72"/>
    </location>
</feature>
<dbReference type="InterPro" id="IPR000260">
    <property type="entry name" value="NADH4_N"/>
</dbReference>
<protein>
    <recommendedName>
        <fullName evidence="5 17">NADH-ubiquinone oxidoreductase chain 4</fullName>
        <ecNumber evidence="4 17">7.1.1.2</ecNumber>
    </recommendedName>
</protein>
<evidence type="ECO:0000256" key="17">
    <source>
        <dbReference type="RuleBase" id="RU003297"/>
    </source>
</evidence>
<dbReference type="InterPro" id="IPR001750">
    <property type="entry name" value="ND/Mrp_TM"/>
</dbReference>
<dbReference type="PANTHER" id="PTHR43507">
    <property type="entry name" value="NADH-UBIQUINONE OXIDOREDUCTASE CHAIN 4"/>
    <property type="match status" value="1"/>
</dbReference>
<evidence type="ECO:0000256" key="10">
    <source>
        <dbReference type="ARBA" id="ARBA00022982"/>
    </source>
</evidence>
<evidence type="ECO:0000256" key="2">
    <source>
        <dbReference type="ARBA" id="ARBA00004225"/>
    </source>
</evidence>
<keyword evidence="9" id="KW-1278">Translocase</keyword>
<dbReference type="Pfam" id="PF01059">
    <property type="entry name" value="Oxidored_q5_N"/>
    <property type="match status" value="1"/>
</dbReference>
<dbReference type="GO" id="GO:0031966">
    <property type="term" value="C:mitochondrial membrane"/>
    <property type="evidence" value="ECO:0007669"/>
    <property type="project" value="UniProtKB-SubCell"/>
</dbReference>
<comment type="similarity">
    <text evidence="3 17">Belongs to the complex I subunit 4 family.</text>
</comment>
<dbReference type="PANTHER" id="PTHR43507:SF20">
    <property type="entry name" value="NADH-UBIQUINONE OXIDOREDUCTASE CHAIN 4"/>
    <property type="match status" value="1"/>
</dbReference>
<evidence type="ECO:0000256" key="7">
    <source>
        <dbReference type="ARBA" id="ARBA00022660"/>
    </source>
</evidence>
<dbReference type="GO" id="GO:0008137">
    <property type="term" value="F:NADH dehydrogenase (ubiquinone) activity"/>
    <property type="evidence" value="ECO:0007669"/>
    <property type="project" value="UniProtKB-UniRule"/>
</dbReference>
<comment type="function">
    <text evidence="1">Core subunit of the mitochondrial membrane respiratory chain NADH dehydrogenase (Complex I) that is believed to belong to the minimal assembly required for catalysis. Complex I functions in the transfer of electrons from NADH to the respiratory chain. The immediate electron acceptor for the enzyme is believed to be ubiquinone.</text>
</comment>
<organism evidence="20">
    <name type="scientific">Tylos sp. clade F MM-2013</name>
    <dbReference type="NCBI Taxonomy" id="1334180"/>
    <lineage>
        <taxon>Eukaryota</taxon>
        <taxon>Metazoa</taxon>
        <taxon>Ecdysozoa</taxon>
        <taxon>Arthropoda</taxon>
        <taxon>Crustacea</taxon>
        <taxon>Multicrustacea</taxon>
        <taxon>Malacostraca</taxon>
        <taxon>Eumalacostraca</taxon>
        <taxon>Peracarida</taxon>
        <taxon>Isopoda</taxon>
        <taxon>Oniscidea</taxon>
        <taxon>Tylida</taxon>
        <taxon>Tylidae</taxon>
        <taxon>Tylos</taxon>
    </lineage>
</organism>
<sequence length="178" mass="20357">MMTLILVLMVPLFFPTPMISMLALILTVTNLLLQMKHDTDSFYVSANFIWDSLSHVLLTLTLWIIALMILSSMKISNSHFSKNTYLRLLILLAIILSMAFSVNNYILFYILFEASLIPTFILILGWGYQPERLQAGVYMLMYTVLASLPLLISLLYLHFSMNSSSMVILPMLHSSFFT</sequence>
<accession>A0A076GGL9</accession>
<keyword evidence="11 17" id="KW-1133">Transmembrane helix</keyword>
<evidence type="ECO:0000259" key="18">
    <source>
        <dbReference type="Pfam" id="PF00361"/>
    </source>
</evidence>
<keyword evidence="10 17" id="KW-0249">Electron transport</keyword>
<evidence type="ECO:0000256" key="8">
    <source>
        <dbReference type="ARBA" id="ARBA00022692"/>
    </source>
</evidence>
<evidence type="ECO:0000256" key="5">
    <source>
        <dbReference type="ARBA" id="ARBA00021006"/>
    </source>
</evidence>
<dbReference type="PRINTS" id="PR01437">
    <property type="entry name" value="NUOXDRDTASE4"/>
</dbReference>
<keyword evidence="8 17" id="KW-0812">Transmembrane</keyword>
<dbReference type="GO" id="GO:0003954">
    <property type="term" value="F:NADH dehydrogenase activity"/>
    <property type="evidence" value="ECO:0007669"/>
    <property type="project" value="TreeGrafter"/>
</dbReference>
<comment type="function">
    <text evidence="17">Core subunit of the mitochondrial membrane respiratory chain NADH dehydrogenase (Complex I) which catalyzes electron transfer from NADH through the respiratory chain, using ubiquinone as an electron acceptor. Essential for the catalytic activity and assembly of complex I.</text>
</comment>
<proteinExistence type="inferred from homology"/>
<gene>
    <name evidence="20" type="primary">nad4</name>
</gene>
<evidence type="ECO:0000256" key="11">
    <source>
        <dbReference type="ARBA" id="ARBA00022989"/>
    </source>
</evidence>
<evidence type="ECO:0000256" key="12">
    <source>
        <dbReference type="ARBA" id="ARBA00023027"/>
    </source>
</evidence>
<evidence type="ECO:0000256" key="13">
    <source>
        <dbReference type="ARBA" id="ARBA00023075"/>
    </source>
</evidence>
<evidence type="ECO:0000256" key="4">
    <source>
        <dbReference type="ARBA" id="ARBA00012944"/>
    </source>
</evidence>
<feature type="transmembrane region" description="Helical" evidence="17">
    <location>
        <begin position="106"/>
        <end position="128"/>
    </location>
</feature>
<comment type="subcellular location">
    <subcellularLocation>
        <location evidence="2 17">Mitochondrion membrane</location>
        <topology evidence="2 17">Multi-pass membrane protein</topology>
    </subcellularLocation>
</comment>
<evidence type="ECO:0000313" key="20">
    <source>
        <dbReference type="EMBL" id="AII31687.1"/>
    </source>
</evidence>
<dbReference type="GO" id="GO:0015990">
    <property type="term" value="P:electron transport coupled proton transport"/>
    <property type="evidence" value="ECO:0007669"/>
    <property type="project" value="TreeGrafter"/>
</dbReference>
<feature type="domain" description="NADH:quinone oxidoreductase/Mrp antiporter transmembrane" evidence="18">
    <location>
        <begin position="103"/>
        <end position="170"/>
    </location>
</feature>
<dbReference type="AlphaFoldDB" id="A0A076GGL9"/>
<evidence type="ECO:0000256" key="6">
    <source>
        <dbReference type="ARBA" id="ARBA00022448"/>
    </source>
</evidence>
<feature type="domain" description="NADH:ubiquinone oxidoreductase chain 4 N-terminal" evidence="19">
    <location>
        <begin position="2"/>
        <end position="99"/>
    </location>
</feature>
<keyword evidence="6 17" id="KW-0813">Transport</keyword>
<comment type="catalytic activity">
    <reaction evidence="16 17">
        <text>a ubiquinone + NADH + 5 H(+)(in) = a ubiquinol + NAD(+) + 4 H(+)(out)</text>
        <dbReference type="Rhea" id="RHEA:29091"/>
        <dbReference type="Rhea" id="RHEA-COMP:9565"/>
        <dbReference type="Rhea" id="RHEA-COMP:9566"/>
        <dbReference type="ChEBI" id="CHEBI:15378"/>
        <dbReference type="ChEBI" id="CHEBI:16389"/>
        <dbReference type="ChEBI" id="CHEBI:17976"/>
        <dbReference type="ChEBI" id="CHEBI:57540"/>
        <dbReference type="ChEBI" id="CHEBI:57945"/>
        <dbReference type="EC" id="7.1.1.2"/>
    </reaction>
</comment>
<evidence type="ECO:0000256" key="3">
    <source>
        <dbReference type="ARBA" id="ARBA00009025"/>
    </source>
</evidence>
<keyword evidence="14 17" id="KW-0496">Mitochondrion</keyword>
<feature type="transmembrane region" description="Helical" evidence="17">
    <location>
        <begin position="84"/>
        <end position="100"/>
    </location>
</feature>
<evidence type="ECO:0000256" key="1">
    <source>
        <dbReference type="ARBA" id="ARBA00003257"/>
    </source>
</evidence>
<evidence type="ECO:0000256" key="14">
    <source>
        <dbReference type="ARBA" id="ARBA00023128"/>
    </source>
</evidence>
<dbReference type="EMBL" id="KF007360">
    <property type="protein sequence ID" value="AII31687.1"/>
    <property type="molecule type" value="Genomic_DNA"/>
</dbReference>